<reference evidence="2 3" key="1">
    <citation type="submission" date="2021-07" db="EMBL/GenBank/DDBJ databases">
        <title>Shewanella sp. nov, isolated from SCS.</title>
        <authorList>
            <person name="Cao W.R."/>
        </authorList>
    </citation>
    <scope>NUCLEOTIDE SEQUENCE [LARGE SCALE GENOMIC DNA]</scope>
    <source>
        <strain evidence="2 3">NR704-98</strain>
    </source>
</reference>
<evidence type="ECO:0000313" key="2">
    <source>
        <dbReference type="EMBL" id="MBW8186290.1"/>
    </source>
</evidence>
<feature type="non-terminal residue" evidence="2">
    <location>
        <position position="1"/>
    </location>
</feature>
<keyword evidence="3" id="KW-1185">Reference proteome</keyword>
<feature type="region of interest" description="Disordered" evidence="1">
    <location>
        <begin position="1"/>
        <end position="21"/>
    </location>
</feature>
<accession>A0ABS7E9I8</accession>
<gene>
    <name evidence="2" type="ORF">K0625_21950</name>
</gene>
<organism evidence="2 3">
    <name type="scientific">Shewanella nanhaiensis</name>
    <dbReference type="NCBI Taxonomy" id="2864872"/>
    <lineage>
        <taxon>Bacteria</taxon>
        <taxon>Pseudomonadati</taxon>
        <taxon>Pseudomonadota</taxon>
        <taxon>Gammaproteobacteria</taxon>
        <taxon>Alteromonadales</taxon>
        <taxon>Shewanellaceae</taxon>
        <taxon>Shewanella</taxon>
    </lineage>
</organism>
<dbReference type="Proteomes" id="UP001195963">
    <property type="component" value="Unassembled WGS sequence"/>
</dbReference>
<comment type="caution">
    <text evidence="2">The sequence shown here is derived from an EMBL/GenBank/DDBJ whole genome shotgun (WGS) entry which is preliminary data.</text>
</comment>
<evidence type="ECO:0000256" key="1">
    <source>
        <dbReference type="SAM" id="MobiDB-lite"/>
    </source>
</evidence>
<evidence type="ECO:0000313" key="3">
    <source>
        <dbReference type="Proteomes" id="UP001195963"/>
    </source>
</evidence>
<sequence length="21" mass="2708">RRYVRHQEKVEKQEQPQLDLK</sequence>
<dbReference type="EMBL" id="JAHZST010000024">
    <property type="protein sequence ID" value="MBW8186290.1"/>
    <property type="molecule type" value="Genomic_DNA"/>
</dbReference>
<name>A0ABS7E9I8_9GAMM</name>
<proteinExistence type="predicted"/>
<protein>
    <submittedName>
        <fullName evidence="2">IS200/IS605 family transposase</fullName>
    </submittedName>
</protein>